<keyword evidence="4" id="KW-1185">Reference proteome</keyword>
<evidence type="ECO:0000256" key="1">
    <source>
        <dbReference type="SAM" id="SignalP"/>
    </source>
</evidence>
<sequence>MTNTLWTPRSVLLLAALLFATANAAAAASSASLAASRESGLPAQSVLALVPAAARGSFLLYQLATAINSGDYPWLELEQEQEQELLVEQEIDSGWLAAMANEFQNVPVSENFPLQLQTWLMDSYGLSAVDVYRSWPTARSGRARQLTCNALGVCHELAQIVDACCPF</sequence>
<gene>
    <name evidence="2" type="primary">Dvir\GJ12282</name>
    <name evidence="2" type="ORF">Dvir_GJ12282</name>
</gene>
<dbReference type="HOGENOM" id="CLU_125642_0_0_1"/>
<dbReference type="EMBL" id="CH940647">
    <property type="protein sequence ID" value="EDW69153.1"/>
    <property type="molecule type" value="Genomic_DNA"/>
</dbReference>
<protein>
    <submittedName>
        <fullName evidence="2">Uncharacterized protein, isoform A</fullName>
    </submittedName>
    <submittedName>
        <fullName evidence="3">Uncharacterized protein, isoform B</fullName>
    </submittedName>
</protein>
<dbReference type="OrthoDB" id="7764597at2759"/>
<dbReference type="AlphaFoldDB" id="B4LEY4"/>
<evidence type="ECO:0000313" key="4">
    <source>
        <dbReference type="Proteomes" id="UP000008792"/>
    </source>
</evidence>
<dbReference type="Proteomes" id="UP000008792">
    <property type="component" value="Unassembled WGS sequence"/>
</dbReference>
<keyword evidence="1" id="KW-0732">Signal</keyword>
<reference evidence="2" key="2">
    <citation type="journal article" date="2008" name="Bioinformatics">
        <title>Assembly reconciliation.</title>
        <authorList>
            <person name="Zimin A.V."/>
            <person name="Smith D.R."/>
            <person name="Sutton G."/>
            <person name="Yorke J.A."/>
        </authorList>
    </citation>
    <scope>NUCLEOTIDE SEQUENCE</scope>
    <source>
        <strain evidence="2">TSC#15010-1051.87</strain>
    </source>
</reference>
<organism evidence="2 4">
    <name type="scientific">Drosophila virilis</name>
    <name type="common">Fruit fly</name>
    <dbReference type="NCBI Taxonomy" id="7244"/>
    <lineage>
        <taxon>Eukaryota</taxon>
        <taxon>Metazoa</taxon>
        <taxon>Ecdysozoa</taxon>
        <taxon>Arthropoda</taxon>
        <taxon>Hexapoda</taxon>
        <taxon>Insecta</taxon>
        <taxon>Pterygota</taxon>
        <taxon>Neoptera</taxon>
        <taxon>Endopterygota</taxon>
        <taxon>Diptera</taxon>
        <taxon>Brachycera</taxon>
        <taxon>Muscomorpha</taxon>
        <taxon>Ephydroidea</taxon>
        <taxon>Drosophilidae</taxon>
        <taxon>Drosophila</taxon>
    </lineage>
</organism>
<reference evidence="2" key="3">
    <citation type="submission" date="2008-06" db="EMBL/GenBank/DDBJ databases">
        <authorList>
            <consortium name="FlyBase"/>
        </authorList>
    </citation>
    <scope>NUCLEOTIDE SEQUENCE</scope>
    <source>
        <strain evidence="2">TSC#15010-1051.87</strain>
    </source>
</reference>
<dbReference type="EMBL" id="CH940647">
    <property type="protein sequence ID" value="KRF84210.1"/>
    <property type="molecule type" value="Genomic_DNA"/>
</dbReference>
<feature type="chain" id="PRO_5014298823" evidence="1">
    <location>
        <begin position="28"/>
        <end position="167"/>
    </location>
</feature>
<dbReference type="InParanoid" id="B4LEY4"/>
<evidence type="ECO:0000313" key="2">
    <source>
        <dbReference type="EMBL" id="EDW69153.1"/>
    </source>
</evidence>
<evidence type="ECO:0000313" key="3">
    <source>
        <dbReference type="EMBL" id="KRF84210.1"/>
    </source>
</evidence>
<name>B4LEY4_DROVI</name>
<reference evidence="2 4" key="1">
    <citation type="journal article" date="2007" name="Nature">
        <title>Evolution of genes and genomes on the Drosophila phylogeny.</title>
        <authorList>
            <consortium name="Drosophila 12 Genomes Consortium"/>
            <person name="Clark A.G."/>
            <person name="Eisen M.B."/>
            <person name="Smith D.R."/>
            <person name="Bergman C.M."/>
            <person name="Oliver B."/>
            <person name="Markow T.A."/>
            <person name="Kaufman T.C."/>
            <person name="Kellis M."/>
            <person name="Gelbart W."/>
            <person name="Iyer V.N."/>
            <person name="Pollard D.A."/>
            <person name="Sackton T.B."/>
            <person name="Larracuente A.M."/>
            <person name="Singh N.D."/>
            <person name="Abad J.P."/>
            <person name="Abt D.N."/>
            <person name="Adryan B."/>
            <person name="Aguade M."/>
            <person name="Akashi H."/>
            <person name="Anderson W.W."/>
            <person name="Aquadro C.F."/>
            <person name="Ardell D.H."/>
            <person name="Arguello R."/>
            <person name="Artieri C.G."/>
            <person name="Barbash D.A."/>
            <person name="Barker D."/>
            <person name="Barsanti P."/>
            <person name="Batterham P."/>
            <person name="Batzoglou S."/>
            <person name="Begun D."/>
            <person name="Bhutkar A."/>
            <person name="Blanco E."/>
            <person name="Bosak S.A."/>
            <person name="Bradley R.K."/>
            <person name="Brand A.D."/>
            <person name="Brent M.R."/>
            <person name="Brooks A.N."/>
            <person name="Brown R.H."/>
            <person name="Butlin R.K."/>
            <person name="Caggese C."/>
            <person name="Calvi B.R."/>
            <person name="Bernardo de Carvalho A."/>
            <person name="Caspi A."/>
            <person name="Castrezana S."/>
            <person name="Celniker S.E."/>
            <person name="Chang J.L."/>
            <person name="Chapple C."/>
            <person name="Chatterji S."/>
            <person name="Chinwalla A."/>
            <person name="Civetta A."/>
            <person name="Clifton S.W."/>
            <person name="Comeron J.M."/>
            <person name="Costello J.C."/>
            <person name="Coyne J.A."/>
            <person name="Daub J."/>
            <person name="David R.G."/>
            <person name="Delcher A.L."/>
            <person name="Delehaunty K."/>
            <person name="Do C.B."/>
            <person name="Ebling H."/>
            <person name="Edwards K."/>
            <person name="Eickbush T."/>
            <person name="Evans J.D."/>
            <person name="Filipski A."/>
            <person name="Findeiss S."/>
            <person name="Freyhult E."/>
            <person name="Fulton L."/>
            <person name="Fulton R."/>
            <person name="Garcia A.C."/>
            <person name="Gardiner A."/>
            <person name="Garfield D.A."/>
            <person name="Garvin B.E."/>
            <person name="Gibson G."/>
            <person name="Gilbert D."/>
            <person name="Gnerre S."/>
            <person name="Godfrey J."/>
            <person name="Good R."/>
            <person name="Gotea V."/>
            <person name="Gravely B."/>
            <person name="Greenberg A.J."/>
            <person name="Griffiths-Jones S."/>
            <person name="Gross S."/>
            <person name="Guigo R."/>
            <person name="Gustafson E.A."/>
            <person name="Haerty W."/>
            <person name="Hahn M.W."/>
            <person name="Halligan D.L."/>
            <person name="Halpern A.L."/>
            <person name="Halter G.M."/>
            <person name="Han M.V."/>
            <person name="Heger A."/>
            <person name="Hillier L."/>
            <person name="Hinrichs A.S."/>
            <person name="Holmes I."/>
            <person name="Hoskins R.A."/>
            <person name="Hubisz M.J."/>
            <person name="Hultmark D."/>
            <person name="Huntley M.A."/>
            <person name="Jaffe D.B."/>
            <person name="Jagadeeshan S."/>
            <person name="Jeck W.R."/>
            <person name="Johnson J."/>
            <person name="Jones C.D."/>
            <person name="Jordan W.C."/>
            <person name="Karpen G.H."/>
            <person name="Kataoka E."/>
            <person name="Keightley P.D."/>
            <person name="Kheradpour P."/>
            <person name="Kirkness E.F."/>
            <person name="Koerich L.B."/>
            <person name="Kristiansen K."/>
            <person name="Kudrna D."/>
            <person name="Kulathinal R.J."/>
            <person name="Kumar S."/>
            <person name="Kwok R."/>
            <person name="Lander E."/>
            <person name="Langley C.H."/>
            <person name="Lapoint R."/>
            <person name="Lazzaro B.P."/>
            <person name="Lee S.J."/>
            <person name="Levesque L."/>
            <person name="Li R."/>
            <person name="Lin C.F."/>
            <person name="Lin M.F."/>
            <person name="Lindblad-Toh K."/>
            <person name="Llopart A."/>
            <person name="Long M."/>
            <person name="Low L."/>
            <person name="Lozovsky E."/>
            <person name="Lu J."/>
            <person name="Luo M."/>
            <person name="Machado C.A."/>
            <person name="Makalowski W."/>
            <person name="Marzo M."/>
            <person name="Matsuda M."/>
            <person name="Matzkin L."/>
            <person name="McAllister B."/>
            <person name="McBride C.S."/>
            <person name="McKernan B."/>
            <person name="McKernan K."/>
            <person name="Mendez-Lago M."/>
            <person name="Minx P."/>
            <person name="Mollenhauer M.U."/>
            <person name="Montooth K."/>
            <person name="Mount S.M."/>
            <person name="Mu X."/>
            <person name="Myers E."/>
            <person name="Negre B."/>
            <person name="Newfeld S."/>
            <person name="Nielsen R."/>
            <person name="Noor M.A."/>
            <person name="O'Grady P."/>
            <person name="Pachter L."/>
            <person name="Papaceit M."/>
            <person name="Parisi M.J."/>
            <person name="Parisi M."/>
            <person name="Parts L."/>
            <person name="Pedersen J.S."/>
            <person name="Pesole G."/>
            <person name="Phillippy A.M."/>
            <person name="Ponting C.P."/>
            <person name="Pop M."/>
            <person name="Porcelli D."/>
            <person name="Powell J.R."/>
            <person name="Prohaska S."/>
            <person name="Pruitt K."/>
            <person name="Puig M."/>
            <person name="Quesneville H."/>
            <person name="Ram K.R."/>
            <person name="Rand D."/>
            <person name="Rasmussen M.D."/>
            <person name="Reed L.K."/>
            <person name="Reenan R."/>
            <person name="Reily A."/>
            <person name="Remington K.A."/>
            <person name="Rieger T.T."/>
            <person name="Ritchie M.G."/>
            <person name="Robin C."/>
            <person name="Rogers Y.H."/>
            <person name="Rohde C."/>
            <person name="Rozas J."/>
            <person name="Rubenfield M.J."/>
            <person name="Ruiz A."/>
            <person name="Russo S."/>
            <person name="Salzberg S.L."/>
            <person name="Sanchez-Gracia A."/>
            <person name="Saranga D.J."/>
            <person name="Sato H."/>
            <person name="Schaeffer S.W."/>
            <person name="Schatz M.C."/>
            <person name="Schlenke T."/>
            <person name="Schwartz R."/>
            <person name="Segarra C."/>
            <person name="Singh R.S."/>
            <person name="Sirot L."/>
            <person name="Sirota M."/>
            <person name="Sisneros N.B."/>
            <person name="Smith C.D."/>
            <person name="Smith T.F."/>
            <person name="Spieth J."/>
            <person name="Stage D.E."/>
            <person name="Stark A."/>
            <person name="Stephan W."/>
            <person name="Strausberg R.L."/>
            <person name="Strempel S."/>
            <person name="Sturgill D."/>
            <person name="Sutton G."/>
            <person name="Sutton G.G."/>
            <person name="Tao W."/>
            <person name="Teichmann S."/>
            <person name="Tobari Y.N."/>
            <person name="Tomimura Y."/>
            <person name="Tsolas J.M."/>
            <person name="Valente V.L."/>
            <person name="Venter E."/>
            <person name="Venter J.C."/>
            <person name="Vicario S."/>
            <person name="Vieira F.G."/>
            <person name="Vilella A.J."/>
            <person name="Villasante A."/>
            <person name="Walenz B."/>
            <person name="Wang J."/>
            <person name="Wasserman M."/>
            <person name="Watts T."/>
            <person name="Wilson D."/>
            <person name="Wilson R.K."/>
            <person name="Wing R.A."/>
            <person name="Wolfner M.F."/>
            <person name="Wong A."/>
            <person name="Wong G.K."/>
            <person name="Wu C.I."/>
            <person name="Wu G."/>
            <person name="Yamamoto D."/>
            <person name="Yang H.P."/>
            <person name="Yang S.P."/>
            <person name="Yorke J.A."/>
            <person name="Yoshida K."/>
            <person name="Zdobnov E."/>
            <person name="Zhang P."/>
            <person name="Zhang Y."/>
            <person name="Zimin A.V."/>
            <person name="Baldwin J."/>
            <person name="Abdouelleil A."/>
            <person name="Abdulkadir J."/>
            <person name="Abebe A."/>
            <person name="Abera B."/>
            <person name="Abreu J."/>
            <person name="Acer S.C."/>
            <person name="Aftuck L."/>
            <person name="Alexander A."/>
            <person name="An P."/>
            <person name="Anderson E."/>
            <person name="Anderson S."/>
            <person name="Arachi H."/>
            <person name="Azer M."/>
            <person name="Bachantsang P."/>
            <person name="Barry A."/>
            <person name="Bayul T."/>
            <person name="Berlin A."/>
            <person name="Bessette D."/>
            <person name="Bloom T."/>
            <person name="Blye J."/>
            <person name="Boguslavskiy L."/>
            <person name="Bonnet C."/>
            <person name="Boukhgalter B."/>
            <person name="Bourzgui I."/>
            <person name="Brown A."/>
            <person name="Cahill P."/>
            <person name="Channer S."/>
            <person name="Cheshatsang Y."/>
            <person name="Chuda L."/>
            <person name="Citroen M."/>
            <person name="Collymore A."/>
            <person name="Cooke P."/>
            <person name="Costello M."/>
            <person name="D'Aco K."/>
            <person name="Daza R."/>
            <person name="De Haan G."/>
            <person name="DeGray S."/>
            <person name="DeMaso C."/>
            <person name="Dhargay N."/>
            <person name="Dooley K."/>
            <person name="Dooley E."/>
            <person name="Doricent M."/>
            <person name="Dorje P."/>
            <person name="Dorjee K."/>
            <person name="Dupes A."/>
            <person name="Elong R."/>
            <person name="Falk J."/>
            <person name="Farina A."/>
            <person name="Faro S."/>
            <person name="Ferguson D."/>
            <person name="Fisher S."/>
            <person name="Foley C.D."/>
            <person name="Franke A."/>
            <person name="Friedrich D."/>
            <person name="Gadbois L."/>
            <person name="Gearin G."/>
            <person name="Gearin C.R."/>
            <person name="Giannoukos G."/>
            <person name="Goode T."/>
            <person name="Graham J."/>
            <person name="Grandbois E."/>
            <person name="Grewal S."/>
            <person name="Gyaltsen K."/>
            <person name="Hafez N."/>
            <person name="Hagos B."/>
            <person name="Hall J."/>
            <person name="Henson C."/>
            <person name="Hollinger A."/>
            <person name="Honan T."/>
            <person name="Huard M.D."/>
            <person name="Hughes L."/>
            <person name="Hurhula B."/>
            <person name="Husby M.E."/>
            <person name="Kamat A."/>
            <person name="Kanga B."/>
            <person name="Kashin S."/>
            <person name="Khazanovich D."/>
            <person name="Kisner P."/>
            <person name="Lance K."/>
            <person name="Lara M."/>
            <person name="Lee W."/>
            <person name="Lennon N."/>
            <person name="Letendre F."/>
            <person name="LeVine R."/>
            <person name="Lipovsky A."/>
            <person name="Liu X."/>
            <person name="Liu J."/>
            <person name="Liu S."/>
            <person name="Lokyitsang T."/>
            <person name="Lokyitsang Y."/>
            <person name="Lubonja R."/>
            <person name="Lui A."/>
            <person name="MacDonald P."/>
            <person name="Magnisalis V."/>
            <person name="Maru K."/>
            <person name="Matthews C."/>
            <person name="McCusker W."/>
            <person name="McDonough S."/>
            <person name="Mehta T."/>
            <person name="Meldrim J."/>
            <person name="Meneus L."/>
            <person name="Mihai O."/>
            <person name="Mihalev A."/>
            <person name="Mihova T."/>
            <person name="Mittelman R."/>
            <person name="Mlenga V."/>
            <person name="Montmayeur A."/>
            <person name="Mulrain L."/>
            <person name="Navidi A."/>
            <person name="Naylor J."/>
            <person name="Negash T."/>
            <person name="Nguyen T."/>
            <person name="Nguyen N."/>
            <person name="Nicol R."/>
            <person name="Norbu C."/>
            <person name="Norbu N."/>
            <person name="Novod N."/>
            <person name="O'Neill B."/>
            <person name="Osman S."/>
            <person name="Markiewicz E."/>
            <person name="Oyono O.L."/>
            <person name="Patti C."/>
            <person name="Phunkhang P."/>
            <person name="Pierre F."/>
            <person name="Priest M."/>
            <person name="Raghuraman S."/>
            <person name="Rege F."/>
            <person name="Reyes R."/>
            <person name="Rise C."/>
            <person name="Rogov P."/>
            <person name="Ross K."/>
            <person name="Ryan E."/>
            <person name="Settipalli S."/>
            <person name="Shea T."/>
            <person name="Sherpa N."/>
            <person name="Shi L."/>
            <person name="Shih D."/>
            <person name="Sparrow T."/>
            <person name="Spaulding J."/>
            <person name="Stalker J."/>
            <person name="Stange-Thomann N."/>
            <person name="Stavropoulos S."/>
            <person name="Stone C."/>
            <person name="Strader C."/>
            <person name="Tesfaye S."/>
            <person name="Thomson T."/>
            <person name="Thoulutsang Y."/>
            <person name="Thoulutsang D."/>
            <person name="Topham K."/>
            <person name="Topping I."/>
            <person name="Tsamla T."/>
            <person name="Vassiliev H."/>
            <person name="Vo A."/>
            <person name="Wangchuk T."/>
            <person name="Wangdi T."/>
            <person name="Weiand M."/>
            <person name="Wilkinson J."/>
            <person name="Wilson A."/>
            <person name="Yadav S."/>
            <person name="Young G."/>
            <person name="Yu Q."/>
            <person name="Zembek L."/>
            <person name="Zhong D."/>
            <person name="Zimmer A."/>
            <person name="Zwirko Z."/>
            <person name="Jaffe D.B."/>
            <person name="Alvarez P."/>
            <person name="Brockman W."/>
            <person name="Butler J."/>
            <person name="Chin C."/>
            <person name="Gnerre S."/>
            <person name="Grabherr M."/>
            <person name="Kleber M."/>
            <person name="Mauceli E."/>
            <person name="MacCallum I."/>
        </authorList>
    </citation>
    <scope>NUCLEOTIDE SEQUENCE [LARGE SCALE GENOMIC DNA]</scope>
    <source>
        <strain evidence="2">TSC#15010-1051.87</strain>
        <strain evidence="4">Tucson 15010-1051.87</strain>
    </source>
</reference>
<feature type="signal peptide" evidence="1">
    <location>
        <begin position="1"/>
        <end position="27"/>
    </location>
</feature>
<dbReference type="eggNOG" id="ENOG502TH9F">
    <property type="taxonomic scope" value="Eukaryota"/>
</dbReference>
<proteinExistence type="predicted"/>
<accession>B4LEY4</accession>
<dbReference type="OMA" id="MANEFQN"/>